<gene>
    <name evidence="2" type="ORF">FHR33_007692</name>
</gene>
<protein>
    <submittedName>
        <fullName evidence="2">Uncharacterized protein</fullName>
    </submittedName>
</protein>
<dbReference type="Proteomes" id="UP000579945">
    <property type="component" value="Unassembled WGS sequence"/>
</dbReference>
<feature type="compositionally biased region" description="Gly residues" evidence="1">
    <location>
        <begin position="107"/>
        <end position="130"/>
    </location>
</feature>
<proteinExistence type="predicted"/>
<name>A0A7W5V733_9ACTN</name>
<evidence type="ECO:0000313" key="2">
    <source>
        <dbReference type="EMBL" id="MBB3731832.1"/>
    </source>
</evidence>
<evidence type="ECO:0000256" key="1">
    <source>
        <dbReference type="SAM" id="MobiDB-lite"/>
    </source>
</evidence>
<keyword evidence="3" id="KW-1185">Reference proteome</keyword>
<organism evidence="2 3">
    <name type="scientific">Nonomuraea dietziae</name>
    <dbReference type="NCBI Taxonomy" id="65515"/>
    <lineage>
        <taxon>Bacteria</taxon>
        <taxon>Bacillati</taxon>
        <taxon>Actinomycetota</taxon>
        <taxon>Actinomycetes</taxon>
        <taxon>Streptosporangiales</taxon>
        <taxon>Streptosporangiaceae</taxon>
        <taxon>Nonomuraea</taxon>
    </lineage>
</organism>
<dbReference type="GeneID" id="95396047"/>
<dbReference type="SUPFAM" id="SSF53335">
    <property type="entry name" value="S-adenosyl-L-methionine-dependent methyltransferases"/>
    <property type="match status" value="1"/>
</dbReference>
<accession>A0A7W5V733</accession>
<reference evidence="2 3" key="1">
    <citation type="submission" date="2020-08" db="EMBL/GenBank/DDBJ databases">
        <title>Sequencing the genomes of 1000 actinobacteria strains.</title>
        <authorList>
            <person name="Klenk H.-P."/>
        </authorList>
    </citation>
    <scope>NUCLEOTIDE SEQUENCE [LARGE SCALE GENOMIC DNA]</scope>
    <source>
        <strain evidence="2 3">DSM 44320</strain>
    </source>
</reference>
<comment type="caution">
    <text evidence="2">The sequence shown here is derived from an EMBL/GenBank/DDBJ whole genome shotgun (WGS) entry which is preliminary data.</text>
</comment>
<dbReference type="RefSeq" id="WP_312895900.1">
    <property type="nucleotide sequence ID" value="NZ_BAAAXX010000064.1"/>
</dbReference>
<dbReference type="InterPro" id="IPR029063">
    <property type="entry name" value="SAM-dependent_MTases_sf"/>
</dbReference>
<dbReference type="AlphaFoldDB" id="A0A7W5V733"/>
<sequence>MTALSNLVRPDVYPGSSLFGPAWRVGLDMGPNPLWLLEDLSADLGLKPGMRVLDLGSGMGATSVFLAREFGVEVVAADLWIVPLLRPGDRPEVAGPPGSSRGRSEVPGGGSEGARGPPGSGRGRLEGAGGPPARRGTVRRGTVRR</sequence>
<dbReference type="EMBL" id="JACIBV010000001">
    <property type="protein sequence ID" value="MBB3731832.1"/>
    <property type="molecule type" value="Genomic_DNA"/>
</dbReference>
<dbReference type="Gene3D" id="3.40.50.150">
    <property type="entry name" value="Vaccinia Virus protein VP39"/>
    <property type="match status" value="1"/>
</dbReference>
<evidence type="ECO:0000313" key="3">
    <source>
        <dbReference type="Proteomes" id="UP000579945"/>
    </source>
</evidence>
<feature type="compositionally biased region" description="Basic residues" evidence="1">
    <location>
        <begin position="136"/>
        <end position="145"/>
    </location>
</feature>
<feature type="region of interest" description="Disordered" evidence="1">
    <location>
        <begin position="87"/>
        <end position="145"/>
    </location>
</feature>